<dbReference type="EMBL" id="CM023478">
    <property type="protein sequence ID" value="KAH7933741.1"/>
    <property type="molecule type" value="Genomic_DNA"/>
</dbReference>
<proteinExistence type="predicted"/>
<dbReference type="Proteomes" id="UP000821865">
    <property type="component" value="Chromosome 9"/>
</dbReference>
<reference evidence="1" key="1">
    <citation type="submission" date="2020-05" db="EMBL/GenBank/DDBJ databases">
        <title>Large-scale comparative analyses of tick genomes elucidate their genetic diversity and vector capacities.</title>
        <authorList>
            <person name="Jia N."/>
            <person name="Wang J."/>
            <person name="Shi W."/>
            <person name="Du L."/>
            <person name="Sun Y."/>
            <person name="Zhan W."/>
            <person name="Jiang J."/>
            <person name="Wang Q."/>
            <person name="Zhang B."/>
            <person name="Ji P."/>
            <person name="Sakyi L.B."/>
            <person name="Cui X."/>
            <person name="Yuan T."/>
            <person name="Jiang B."/>
            <person name="Yang W."/>
            <person name="Lam T.T.-Y."/>
            <person name="Chang Q."/>
            <person name="Ding S."/>
            <person name="Wang X."/>
            <person name="Zhu J."/>
            <person name="Ruan X."/>
            <person name="Zhao L."/>
            <person name="Wei J."/>
            <person name="Que T."/>
            <person name="Du C."/>
            <person name="Cheng J."/>
            <person name="Dai P."/>
            <person name="Han X."/>
            <person name="Huang E."/>
            <person name="Gao Y."/>
            <person name="Liu J."/>
            <person name="Shao H."/>
            <person name="Ye R."/>
            <person name="Li L."/>
            <person name="Wei W."/>
            <person name="Wang X."/>
            <person name="Wang C."/>
            <person name="Yang T."/>
            <person name="Huo Q."/>
            <person name="Li W."/>
            <person name="Guo W."/>
            <person name="Chen H."/>
            <person name="Zhou L."/>
            <person name="Ni X."/>
            <person name="Tian J."/>
            <person name="Zhou Y."/>
            <person name="Sheng Y."/>
            <person name="Liu T."/>
            <person name="Pan Y."/>
            <person name="Xia L."/>
            <person name="Li J."/>
            <person name="Zhao F."/>
            <person name="Cao W."/>
        </authorList>
    </citation>
    <scope>NUCLEOTIDE SEQUENCE</scope>
    <source>
        <strain evidence="1">Dsil-2018</strain>
    </source>
</reference>
<keyword evidence="2" id="KW-1185">Reference proteome</keyword>
<organism evidence="1 2">
    <name type="scientific">Dermacentor silvarum</name>
    <name type="common">Tick</name>
    <dbReference type="NCBI Taxonomy" id="543639"/>
    <lineage>
        <taxon>Eukaryota</taxon>
        <taxon>Metazoa</taxon>
        <taxon>Ecdysozoa</taxon>
        <taxon>Arthropoda</taxon>
        <taxon>Chelicerata</taxon>
        <taxon>Arachnida</taxon>
        <taxon>Acari</taxon>
        <taxon>Parasitiformes</taxon>
        <taxon>Ixodida</taxon>
        <taxon>Ixodoidea</taxon>
        <taxon>Ixodidae</taxon>
        <taxon>Rhipicephalinae</taxon>
        <taxon>Dermacentor</taxon>
    </lineage>
</organism>
<evidence type="ECO:0000313" key="1">
    <source>
        <dbReference type="EMBL" id="KAH7933741.1"/>
    </source>
</evidence>
<name>A0ACB8C4L8_DERSI</name>
<comment type="caution">
    <text evidence="1">The sequence shown here is derived from an EMBL/GenBank/DDBJ whole genome shotgun (WGS) entry which is preliminary data.</text>
</comment>
<accession>A0ACB8C4L8</accession>
<sequence length="83" mass="9530">MDANIGAYRIAIRAKKWWRPIFTWLWDVALSNGRALILSTGSNITQLEFRRQIAQTYLTGWDNTPKGPGLKEGWVVRIDVDLV</sequence>
<evidence type="ECO:0000313" key="2">
    <source>
        <dbReference type="Proteomes" id="UP000821865"/>
    </source>
</evidence>
<protein>
    <submittedName>
        <fullName evidence="1">Uncharacterized protein</fullName>
    </submittedName>
</protein>
<gene>
    <name evidence="1" type="ORF">HPB49_016695</name>
</gene>